<reference evidence="6 7" key="1">
    <citation type="submission" date="2014-01" db="EMBL/GenBank/DDBJ databases">
        <title>Plasmidome dynamics in the species complex Clostridium novyi sensu lato converts strains of independent lineages into distinctly different pathogens.</title>
        <authorList>
            <person name="Skarin H."/>
            <person name="Segerman B."/>
        </authorList>
    </citation>
    <scope>NUCLEOTIDE SEQUENCE [LARGE SCALE GENOMIC DNA]</scope>
    <source>
        <strain evidence="6 7">DC5</strain>
    </source>
</reference>
<sequence>MNISNVNVRITEKDLLSIIEDNLKIKELNINNIEIGELIKVRGVYKKGINIKFEATLGLGSIKDNVLKLRIFKLKVGIFPIWTSLVNIIVKNILKNFKDIGITLEKKLIFIDFNILCNYIPSVDFVLKHITLFKNNAEVYIENLAYKDNKEVFSLSDLKDKMNNKKNEEINNDEAVTKQEDGYFKIREDVKCKFSKEYDSIGEYVLLIPDIMVLLYRLMKDNRIDKKLKVSIGSLIAYLALPVDIIPDSIPILGKIDDFGIGFMLLDKIIDNIPEEIILEHWQGKVNIITKVKEVKSILFDSLGRKNTLMALNGCIVGLKKLIRKKRKKNYETK</sequence>
<dbReference type="InterPro" id="IPR010652">
    <property type="entry name" value="DUF1232"/>
</dbReference>
<evidence type="ECO:0000313" key="6">
    <source>
        <dbReference type="EMBL" id="KGM99950.1"/>
    </source>
</evidence>
<dbReference type="Pfam" id="PF06803">
    <property type="entry name" value="DUF1232"/>
    <property type="match status" value="1"/>
</dbReference>
<evidence type="ECO:0000256" key="4">
    <source>
        <dbReference type="ARBA" id="ARBA00023136"/>
    </source>
</evidence>
<dbReference type="AlphaFoldDB" id="A0A0A0IK65"/>
<protein>
    <recommendedName>
        <fullName evidence="5">DUF1232 domain-containing protein</fullName>
    </recommendedName>
</protein>
<evidence type="ECO:0000259" key="5">
    <source>
        <dbReference type="Pfam" id="PF06803"/>
    </source>
</evidence>
<keyword evidence="2" id="KW-0812">Transmembrane</keyword>
<keyword evidence="4" id="KW-0472">Membrane</keyword>
<comment type="subcellular location">
    <subcellularLocation>
        <location evidence="1">Endomembrane system</location>
        <topology evidence="1">Multi-pass membrane protein</topology>
    </subcellularLocation>
</comment>
<dbReference type="EMBL" id="JDRY01000026">
    <property type="protein sequence ID" value="KGM99950.1"/>
    <property type="molecule type" value="Genomic_DNA"/>
</dbReference>
<organism evidence="6 7">
    <name type="scientific">Clostridium botulinum C/D str. DC5</name>
    <dbReference type="NCBI Taxonomy" id="1443128"/>
    <lineage>
        <taxon>Bacteria</taxon>
        <taxon>Bacillati</taxon>
        <taxon>Bacillota</taxon>
        <taxon>Clostridia</taxon>
        <taxon>Eubacteriales</taxon>
        <taxon>Clostridiaceae</taxon>
        <taxon>Clostridium</taxon>
    </lineage>
</organism>
<accession>A0A0A0IK65</accession>
<evidence type="ECO:0000256" key="1">
    <source>
        <dbReference type="ARBA" id="ARBA00004127"/>
    </source>
</evidence>
<proteinExistence type="predicted"/>
<keyword evidence="3" id="KW-1133">Transmembrane helix</keyword>
<evidence type="ECO:0000256" key="3">
    <source>
        <dbReference type="ARBA" id="ARBA00022989"/>
    </source>
</evidence>
<dbReference type="Proteomes" id="UP000030014">
    <property type="component" value="Unassembled WGS sequence"/>
</dbReference>
<name>A0A0A0IK65_CLOBO</name>
<comment type="caution">
    <text evidence="6">The sequence shown here is derived from an EMBL/GenBank/DDBJ whole genome shotgun (WGS) entry which is preliminary data.</text>
</comment>
<evidence type="ECO:0000313" key="7">
    <source>
        <dbReference type="Proteomes" id="UP000030014"/>
    </source>
</evidence>
<evidence type="ECO:0000256" key="2">
    <source>
        <dbReference type="ARBA" id="ARBA00022692"/>
    </source>
</evidence>
<dbReference type="RefSeq" id="WP_039258308.1">
    <property type="nucleotide sequence ID" value="NZ_JDRY01000026.1"/>
</dbReference>
<dbReference type="GO" id="GO:0012505">
    <property type="term" value="C:endomembrane system"/>
    <property type="evidence" value="ECO:0007669"/>
    <property type="project" value="UniProtKB-SubCell"/>
</dbReference>
<gene>
    <name evidence="6" type="ORF">Z955_05075</name>
</gene>
<feature type="domain" description="DUF1232" evidence="5">
    <location>
        <begin position="229"/>
        <end position="261"/>
    </location>
</feature>